<dbReference type="Proteomes" id="UP000323521">
    <property type="component" value="Chromosome"/>
</dbReference>
<feature type="binding site" evidence="7">
    <location>
        <position position="35"/>
    </location>
    <ligand>
        <name>FMN</name>
        <dbReference type="ChEBI" id="CHEBI:58210"/>
    </ligand>
</feature>
<protein>
    <recommendedName>
        <fullName evidence="7">Flavin prenyltransferase UbiX</fullName>
        <ecNumber evidence="7">2.5.1.129</ecNumber>
    </recommendedName>
</protein>
<evidence type="ECO:0000313" key="10">
    <source>
        <dbReference type="Proteomes" id="UP000323521"/>
    </source>
</evidence>
<comment type="similarity">
    <text evidence="6 7">Belongs to the UbiX/PAD1 family.</text>
</comment>
<organism evidence="9 10">
    <name type="scientific">Formimonas warabiya</name>
    <dbReference type="NCBI Taxonomy" id="1761012"/>
    <lineage>
        <taxon>Bacteria</taxon>
        <taxon>Bacillati</taxon>
        <taxon>Bacillota</taxon>
        <taxon>Clostridia</taxon>
        <taxon>Eubacteriales</taxon>
        <taxon>Peptococcaceae</taxon>
        <taxon>Candidatus Formimonas</taxon>
    </lineage>
</organism>
<feature type="binding site" evidence="7">
    <location>
        <position position="151"/>
    </location>
    <ligand>
        <name>dimethylallyl phosphate</name>
        <dbReference type="ChEBI" id="CHEBI:88052"/>
    </ligand>
</feature>
<dbReference type="EC" id="2.5.1.129" evidence="7"/>
<dbReference type="EMBL" id="CP017634">
    <property type="protein sequence ID" value="ATW27202.1"/>
    <property type="molecule type" value="Genomic_DNA"/>
</dbReference>
<dbReference type="RefSeq" id="WP_148136551.1">
    <property type="nucleotide sequence ID" value="NZ_CP017634.1"/>
</dbReference>
<dbReference type="PANTHER" id="PTHR43374:SF1">
    <property type="entry name" value="FLAVIN PRENYLTRANSFERASE PAD1, MITOCHONDRIAL"/>
    <property type="match status" value="1"/>
</dbReference>
<keyword evidence="4 7" id="KW-0808">Transferase</keyword>
<dbReference type="InterPro" id="IPR003382">
    <property type="entry name" value="Flavoprotein"/>
</dbReference>
<keyword evidence="2 7" id="KW-0285">Flavoprotein</keyword>
<evidence type="ECO:0000256" key="2">
    <source>
        <dbReference type="ARBA" id="ARBA00022630"/>
    </source>
</evidence>
<comment type="caution">
    <text evidence="7">Lacks conserved residue(s) required for the propagation of feature annotation.</text>
</comment>
<sequence>MKIVVGLSGASGAIYGIRMLEACKALSIETHLVVSAWAEVTIKQETEYSLDQVYGLANYVYPNQDMGAAISSGSFRHDGMVIIPASMKTVAALAHGFTDNLIHRAADVTMKEKRKLILVPRETPLHVIHLRNLLTLAEVGTAIIPPMPALYQKPVTVGEIVDHLVARVLDQLGVEHNMIHRWTGIPNAPSLGPRGED</sequence>
<dbReference type="FunFam" id="3.40.50.1950:FF:000001">
    <property type="entry name" value="Flavin prenyltransferase UbiX"/>
    <property type="match status" value="1"/>
</dbReference>
<evidence type="ECO:0000256" key="6">
    <source>
        <dbReference type="ARBA" id="ARBA00060793"/>
    </source>
</evidence>
<keyword evidence="3 7" id="KW-0288">FMN</keyword>
<comment type="function">
    <text evidence="7">Flavin prenyltransferase that catalyzes the synthesis of the prenylated FMN cofactor (prenyl-FMN) for 4-hydroxy-3-polyprenylbenzoic acid decarboxylase UbiD. The prenyltransferase is metal-independent and links a dimethylallyl moiety from dimethylallyl monophosphate (DMAP) to the flavin N5 and C6 atoms of FMN.</text>
</comment>
<dbReference type="InterPro" id="IPR004507">
    <property type="entry name" value="UbiX-like"/>
</dbReference>
<feature type="binding site" evidence="7">
    <location>
        <position position="121"/>
    </location>
    <ligand>
        <name>FMN</name>
        <dbReference type="ChEBI" id="CHEBI:58210"/>
    </ligand>
</feature>
<dbReference type="AlphaFoldDB" id="A0A3G1KXN7"/>
<accession>A0A3G1KXN7</accession>
<gene>
    <name evidence="7" type="primary">ubiX</name>
    <name evidence="9" type="ORF">DCMF_22795</name>
</gene>
<reference evidence="9 10" key="1">
    <citation type="submission" date="2016-10" db="EMBL/GenBank/DDBJ databases">
        <title>Complete Genome Sequence of Peptococcaceae strain DCMF.</title>
        <authorList>
            <person name="Edwards R.J."/>
            <person name="Holland S.I."/>
            <person name="Deshpande N.P."/>
            <person name="Wong Y.K."/>
            <person name="Ertan H."/>
            <person name="Manefield M."/>
            <person name="Russell T.L."/>
            <person name="Lee M.J."/>
        </authorList>
    </citation>
    <scope>NUCLEOTIDE SEQUENCE [LARGE SCALE GENOMIC DNA]</scope>
    <source>
        <strain evidence="9 10">DCMF</strain>
    </source>
</reference>
<dbReference type="SUPFAM" id="SSF52507">
    <property type="entry name" value="Homo-oligomeric flavin-containing Cys decarboxylases, HFCD"/>
    <property type="match status" value="1"/>
</dbReference>
<proteinExistence type="inferred from homology"/>
<feature type="domain" description="Flavoprotein" evidence="8">
    <location>
        <begin position="1"/>
        <end position="172"/>
    </location>
</feature>
<dbReference type="HAMAP" id="MF_01984">
    <property type="entry name" value="ubiX_pad"/>
    <property type="match status" value="1"/>
</dbReference>
<evidence type="ECO:0000256" key="3">
    <source>
        <dbReference type="ARBA" id="ARBA00022643"/>
    </source>
</evidence>
<dbReference type="PANTHER" id="PTHR43374">
    <property type="entry name" value="FLAVIN PRENYLTRANSFERASE"/>
    <property type="match status" value="1"/>
</dbReference>
<dbReference type="GO" id="GO:0106141">
    <property type="term" value="F:flavin prenyltransferase activity"/>
    <property type="evidence" value="ECO:0007669"/>
    <property type="project" value="UniProtKB-EC"/>
</dbReference>
<feature type="binding site" evidence="7">
    <location>
        <begin position="9"/>
        <end position="11"/>
    </location>
    <ligand>
        <name>FMN</name>
        <dbReference type="ChEBI" id="CHEBI:58210"/>
    </ligand>
</feature>
<keyword evidence="1 7" id="KW-0637">Prenyltransferase</keyword>
<evidence type="ECO:0000313" key="9">
    <source>
        <dbReference type="EMBL" id="ATW27202.1"/>
    </source>
</evidence>
<feature type="binding site" evidence="7">
    <location>
        <begin position="86"/>
        <end position="89"/>
    </location>
    <ligand>
        <name>FMN</name>
        <dbReference type="ChEBI" id="CHEBI:58210"/>
    </ligand>
</feature>
<evidence type="ECO:0000256" key="7">
    <source>
        <dbReference type="HAMAP-Rule" id="MF_01984"/>
    </source>
</evidence>
<dbReference type="OrthoDB" id="9781577at2"/>
<dbReference type="NCBIfam" id="TIGR00421">
    <property type="entry name" value="ubiX_pad"/>
    <property type="match status" value="1"/>
</dbReference>
<evidence type="ECO:0000259" key="8">
    <source>
        <dbReference type="Pfam" id="PF02441"/>
    </source>
</evidence>
<evidence type="ECO:0000256" key="5">
    <source>
        <dbReference type="ARBA" id="ARBA00050612"/>
    </source>
</evidence>
<name>A0A3G1KXN7_FORW1</name>
<dbReference type="GO" id="GO:0016831">
    <property type="term" value="F:carboxy-lyase activity"/>
    <property type="evidence" value="ECO:0007669"/>
    <property type="project" value="TreeGrafter"/>
</dbReference>
<comment type="catalytic activity">
    <reaction evidence="5 7">
        <text>dimethylallyl phosphate + FMNH2 = prenylated FMNH2 + phosphate</text>
        <dbReference type="Rhea" id="RHEA:37743"/>
        <dbReference type="ChEBI" id="CHEBI:43474"/>
        <dbReference type="ChEBI" id="CHEBI:57618"/>
        <dbReference type="ChEBI" id="CHEBI:87467"/>
        <dbReference type="ChEBI" id="CHEBI:88052"/>
        <dbReference type="EC" id="2.5.1.129"/>
    </reaction>
</comment>
<evidence type="ECO:0000256" key="4">
    <source>
        <dbReference type="ARBA" id="ARBA00022679"/>
    </source>
</evidence>
<dbReference type="InterPro" id="IPR036551">
    <property type="entry name" value="Flavin_trans-like"/>
</dbReference>
<dbReference type="NCBIfam" id="NF004685">
    <property type="entry name" value="PRK06029.1"/>
    <property type="match status" value="1"/>
</dbReference>
<dbReference type="Gene3D" id="3.40.50.1950">
    <property type="entry name" value="Flavin prenyltransferase-like"/>
    <property type="match status" value="1"/>
</dbReference>
<evidence type="ECO:0000256" key="1">
    <source>
        <dbReference type="ARBA" id="ARBA00022602"/>
    </source>
</evidence>
<feature type="binding site" evidence="7">
    <location>
        <position position="167"/>
    </location>
    <ligand>
        <name>dimethylallyl phosphate</name>
        <dbReference type="ChEBI" id="CHEBI:88052"/>
    </ligand>
</feature>
<dbReference type="KEGG" id="fwa:DCMF_22795"/>
<keyword evidence="10" id="KW-1185">Reference proteome</keyword>
<dbReference type="Pfam" id="PF02441">
    <property type="entry name" value="Flavoprotein"/>
    <property type="match status" value="1"/>
</dbReference>